<evidence type="ECO:0000256" key="2">
    <source>
        <dbReference type="ARBA" id="ARBA00022490"/>
    </source>
</evidence>
<feature type="non-terminal residue" evidence="12">
    <location>
        <position position="1"/>
    </location>
</feature>
<comment type="cofactor">
    <cofactor evidence="1">
        <name>FMN</name>
        <dbReference type="ChEBI" id="CHEBI:58210"/>
    </cofactor>
</comment>
<protein>
    <submittedName>
        <fullName evidence="12">Type 2 isopentenyl-diphosphate Delta-isomerase</fullName>
    </submittedName>
</protein>
<evidence type="ECO:0000256" key="10">
    <source>
        <dbReference type="ARBA" id="ARBA00025810"/>
    </source>
</evidence>
<dbReference type="Gene3D" id="3.20.20.70">
    <property type="entry name" value="Aldolase class I"/>
    <property type="match status" value="1"/>
</dbReference>
<gene>
    <name evidence="12" type="ORF">EY666_16040</name>
</gene>
<dbReference type="SUPFAM" id="SSF51395">
    <property type="entry name" value="FMN-linked oxidoreductases"/>
    <property type="match status" value="1"/>
</dbReference>
<dbReference type="InterPro" id="IPR000262">
    <property type="entry name" value="FMN-dep_DH"/>
</dbReference>
<organism evidence="12 13">
    <name type="scientific">Enterococcus faecalis</name>
    <name type="common">Streptococcus faecalis</name>
    <dbReference type="NCBI Taxonomy" id="1351"/>
    <lineage>
        <taxon>Bacteria</taxon>
        <taxon>Bacillati</taxon>
        <taxon>Bacillota</taxon>
        <taxon>Bacilli</taxon>
        <taxon>Lactobacillales</taxon>
        <taxon>Enterococcaceae</taxon>
        <taxon>Enterococcus</taxon>
    </lineage>
</organism>
<dbReference type="PANTHER" id="PTHR43665">
    <property type="entry name" value="ISOPENTENYL-DIPHOSPHATE DELTA-ISOMERASE"/>
    <property type="match status" value="1"/>
</dbReference>
<keyword evidence="2" id="KW-0963">Cytoplasm</keyword>
<dbReference type="GO" id="GO:0008299">
    <property type="term" value="P:isoprenoid biosynthetic process"/>
    <property type="evidence" value="ECO:0007669"/>
    <property type="project" value="UniProtKB-KW"/>
</dbReference>
<dbReference type="Proteomes" id="UP000305511">
    <property type="component" value="Unassembled WGS sequence"/>
</dbReference>
<comment type="subunit">
    <text evidence="10">Homooctamer. Dimer of tetramers.</text>
</comment>
<keyword evidence="5" id="KW-0479">Metal-binding</keyword>
<evidence type="ECO:0000256" key="4">
    <source>
        <dbReference type="ARBA" id="ARBA00022643"/>
    </source>
</evidence>
<evidence type="ECO:0000256" key="3">
    <source>
        <dbReference type="ARBA" id="ARBA00022630"/>
    </source>
</evidence>
<evidence type="ECO:0000256" key="1">
    <source>
        <dbReference type="ARBA" id="ARBA00001917"/>
    </source>
</evidence>
<evidence type="ECO:0000313" key="13">
    <source>
        <dbReference type="Proteomes" id="UP000305511"/>
    </source>
</evidence>
<dbReference type="AlphaFoldDB" id="A0A4U3L054"/>
<keyword evidence="6" id="KW-0460">Magnesium</keyword>
<dbReference type="GO" id="GO:0004452">
    <property type="term" value="F:isopentenyl-diphosphate delta-isomerase activity"/>
    <property type="evidence" value="ECO:0007669"/>
    <property type="project" value="InterPro"/>
</dbReference>
<dbReference type="RefSeq" id="WP_170965599.1">
    <property type="nucleotide sequence ID" value="NZ_SIYF01000479.1"/>
</dbReference>
<evidence type="ECO:0000256" key="5">
    <source>
        <dbReference type="ARBA" id="ARBA00022723"/>
    </source>
</evidence>
<dbReference type="GO" id="GO:0046872">
    <property type="term" value="F:metal ion binding"/>
    <property type="evidence" value="ECO:0007669"/>
    <property type="project" value="UniProtKB-KW"/>
</dbReference>
<name>A0A4U3L054_ENTFL</name>
<dbReference type="InterPro" id="IPR011179">
    <property type="entry name" value="IPdP_isomerase"/>
</dbReference>
<evidence type="ECO:0000256" key="7">
    <source>
        <dbReference type="ARBA" id="ARBA00022857"/>
    </source>
</evidence>
<evidence type="ECO:0000256" key="6">
    <source>
        <dbReference type="ARBA" id="ARBA00022842"/>
    </source>
</evidence>
<dbReference type="InterPro" id="IPR013785">
    <property type="entry name" value="Aldolase_TIM"/>
</dbReference>
<sequence length="94" mass="10165">KKLTILGSGGVRNSLDIVKGLALGAKSMGVAGTILASLMSKNGLENTLALVQQWQEEVKMLYTLLGKRTTAEIRTAELVLDPILVNWCQQRGIK</sequence>
<proteinExistence type="predicted"/>
<evidence type="ECO:0000259" key="11">
    <source>
        <dbReference type="Pfam" id="PF01070"/>
    </source>
</evidence>
<keyword evidence="3" id="KW-0285">Flavoprotein</keyword>
<evidence type="ECO:0000256" key="8">
    <source>
        <dbReference type="ARBA" id="ARBA00023229"/>
    </source>
</evidence>
<accession>A0A4U3L054</accession>
<feature type="domain" description="FMN-dependent dehydrogenase" evidence="11">
    <location>
        <begin position="2"/>
        <end position="76"/>
    </location>
</feature>
<evidence type="ECO:0000313" key="12">
    <source>
        <dbReference type="EMBL" id="TKK66807.1"/>
    </source>
</evidence>
<evidence type="ECO:0000256" key="9">
    <source>
        <dbReference type="ARBA" id="ARBA00023235"/>
    </source>
</evidence>
<keyword evidence="8" id="KW-0414">Isoprene biosynthesis</keyword>
<keyword evidence="9 12" id="KW-0413">Isomerase</keyword>
<dbReference type="GO" id="GO:0010181">
    <property type="term" value="F:FMN binding"/>
    <property type="evidence" value="ECO:0007669"/>
    <property type="project" value="InterPro"/>
</dbReference>
<dbReference type="Pfam" id="PF01070">
    <property type="entry name" value="FMN_dh"/>
    <property type="match status" value="1"/>
</dbReference>
<dbReference type="PANTHER" id="PTHR43665:SF1">
    <property type="entry name" value="ISOPENTENYL-DIPHOSPHATE DELTA-ISOMERASE"/>
    <property type="match status" value="1"/>
</dbReference>
<comment type="caution">
    <text evidence="12">The sequence shown here is derived from an EMBL/GenBank/DDBJ whole genome shotgun (WGS) entry which is preliminary data.</text>
</comment>
<keyword evidence="4" id="KW-0288">FMN</keyword>
<keyword evidence="7" id="KW-0521">NADP</keyword>
<reference evidence="12 13" key="1">
    <citation type="submission" date="2019-02" db="EMBL/GenBank/DDBJ databases">
        <title>Bacteria dissemination in different level of health care in South Africa: the effectiveness of infections prevention and control.</title>
        <authorList>
            <person name="Shobo C."/>
            <person name="Amoako D.G."/>
            <person name="Allam M."/>
            <person name="Ismail A."/>
            <person name="Bester L.A."/>
            <person name="Essack S.Y."/>
        </authorList>
    </citation>
    <scope>NUCLEOTIDE SEQUENCE [LARGE SCALE GENOMIC DNA]</scope>
    <source>
        <strain evidence="12 13">2SIL2</strain>
    </source>
</reference>
<dbReference type="EMBL" id="SIYF01000479">
    <property type="protein sequence ID" value="TKK66807.1"/>
    <property type="molecule type" value="Genomic_DNA"/>
</dbReference>
<dbReference type="GO" id="GO:0016491">
    <property type="term" value="F:oxidoreductase activity"/>
    <property type="evidence" value="ECO:0007669"/>
    <property type="project" value="InterPro"/>
</dbReference>